<evidence type="ECO:0008006" key="2">
    <source>
        <dbReference type="Google" id="ProtNLM"/>
    </source>
</evidence>
<name>A0A699J0V2_TANCI</name>
<accession>A0A699J0V2</accession>
<protein>
    <recommendedName>
        <fullName evidence="2">Glutathione S-transferase T3-like</fullName>
    </recommendedName>
</protein>
<feature type="non-terminal residue" evidence="1">
    <location>
        <position position="1"/>
    </location>
</feature>
<proteinExistence type="predicted"/>
<comment type="caution">
    <text evidence="1">The sequence shown here is derived from an EMBL/GenBank/DDBJ whole genome shotgun (WGS) entry which is preliminary data.</text>
</comment>
<sequence length="175" mass="20331">VHVSKNYSKGNARKDAGFWTKILQYFESKTKAPDHRTYDMINKKWKMVRPNVAWFCEVYANIMRKVHASGAVDDDYYARALLDYEVKHGMSFTLRHCWEGQSEGFKEGPRSSGSSSSTNNKALARLMVFDLAMHNERAIKIKKKECLAFLEIKKRGWNVVNESWQCRNVDNVKNT</sequence>
<dbReference type="EMBL" id="BKCJ010356142">
    <property type="protein sequence ID" value="GFA01607.1"/>
    <property type="molecule type" value="Genomic_DNA"/>
</dbReference>
<reference evidence="1" key="1">
    <citation type="journal article" date="2019" name="Sci. Rep.">
        <title>Draft genome of Tanacetum cinerariifolium, the natural source of mosquito coil.</title>
        <authorList>
            <person name="Yamashiro T."/>
            <person name="Shiraishi A."/>
            <person name="Satake H."/>
            <person name="Nakayama K."/>
        </authorList>
    </citation>
    <scope>NUCLEOTIDE SEQUENCE</scope>
</reference>
<dbReference type="PANTHER" id="PTHR45224">
    <property type="entry name" value="OS01G0527900 PROTEIN-RELATED"/>
    <property type="match status" value="1"/>
</dbReference>
<dbReference type="AlphaFoldDB" id="A0A699J0V2"/>
<gene>
    <name evidence="1" type="ORF">Tci_573579</name>
</gene>
<evidence type="ECO:0000313" key="1">
    <source>
        <dbReference type="EMBL" id="GFA01607.1"/>
    </source>
</evidence>
<organism evidence="1">
    <name type="scientific">Tanacetum cinerariifolium</name>
    <name type="common">Dalmatian daisy</name>
    <name type="synonym">Chrysanthemum cinerariifolium</name>
    <dbReference type="NCBI Taxonomy" id="118510"/>
    <lineage>
        <taxon>Eukaryota</taxon>
        <taxon>Viridiplantae</taxon>
        <taxon>Streptophyta</taxon>
        <taxon>Embryophyta</taxon>
        <taxon>Tracheophyta</taxon>
        <taxon>Spermatophyta</taxon>
        <taxon>Magnoliopsida</taxon>
        <taxon>eudicotyledons</taxon>
        <taxon>Gunneridae</taxon>
        <taxon>Pentapetalae</taxon>
        <taxon>asterids</taxon>
        <taxon>campanulids</taxon>
        <taxon>Asterales</taxon>
        <taxon>Asteraceae</taxon>
        <taxon>Asteroideae</taxon>
        <taxon>Anthemideae</taxon>
        <taxon>Anthemidinae</taxon>
        <taxon>Tanacetum</taxon>
    </lineage>
</organism>